<feature type="compositionally biased region" description="Low complexity" evidence="2">
    <location>
        <begin position="387"/>
        <end position="397"/>
    </location>
</feature>
<feature type="compositionally biased region" description="Low complexity" evidence="2">
    <location>
        <begin position="511"/>
        <end position="525"/>
    </location>
</feature>
<dbReference type="Proteomes" id="UP001054857">
    <property type="component" value="Unassembled WGS sequence"/>
</dbReference>
<feature type="compositionally biased region" description="Low complexity" evidence="2">
    <location>
        <begin position="492"/>
        <end position="503"/>
    </location>
</feature>
<gene>
    <name evidence="4" type="ORF">Agub_g549</name>
</gene>
<dbReference type="Gene3D" id="1.20.930.10">
    <property type="entry name" value="Conserved domain common to transcription factors TFIIS, elongin A, CRSP70"/>
    <property type="match status" value="1"/>
</dbReference>
<dbReference type="EMBL" id="BMAR01000001">
    <property type="protein sequence ID" value="GFR40014.1"/>
    <property type="molecule type" value="Genomic_DNA"/>
</dbReference>
<feature type="compositionally biased region" description="Low complexity" evidence="2">
    <location>
        <begin position="260"/>
        <end position="275"/>
    </location>
</feature>
<dbReference type="PROSITE" id="PS51319">
    <property type="entry name" value="TFIIS_N"/>
    <property type="match status" value="1"/>
</dbReference>
<dbReference type="GO" id="GO:0005634">
    <property type="term" value="C:nucleus"/>
    <property type="evidence" value="ECO:0007669"/>
    <property type="project" value="UniProtKB-SubCell"/>
</dbReference>
<feature type="domain" description="TFIIS N-terminal" evidence="3">
    <location>
        <begin position="646"/>
        <end position="722"/>
    </location>
</feature>
<evidence type="ECO:0000259" key="3">
    <source>
        <dbReference type="PROSITE" id="PS51319"/>
    </source>
</evidence>
<feature type="region of interest" description="Disordered" evidence="2">
    <location>
        <begin position="1118"/>
        <end position="1137"/>
    </location>
</feature>
<feature type="compositionally biased region" description="Low complexity" evidence="2">
    <location>
        <begin position="747"/>
        <end position="760"/>
    </location>
</feature>
<protein>
    <recommendedName>
        <fullName evidence="3">TFIIS N-terminal domain-containing protein</fullName>
    </recommendedName>
</protein>
<feature type="compositionally biased region" description="Basic and acidic residues" evidence="2">
    <location>
        <begin position="188"/>
        <end position="203"/>
    </location>
</feature>
<proteinExistence type="predicted"/>
<feature type="compositionally biased region" description="Low complexity" evidence="2">
    <location>
        <begin position="368"/>
        <end position="380"/>
    </location>
</feature>
<feature type="region of interest" description="Disordered" evidence="2">
    <location>
        <begin position="1301"/>
        <end position="1331"/>
    </location>
</feature>
<feature type="compositionally biased region" description="Basic and acidic residues" evidence="2">
    <location>
        <begin position="795"/>
        <end position="820"/>
    </location>
</feature>
<evidence type="ECO:0000256" key="1">
    <source>
        <dbReference type="PROSITE-ProRule" id="PRU00649"/>
    </source>
</evidence>
<feature type="compositionally biased region" description="Low complexity" evidence="2">
    <location>
        <begin position="228"/>
        <end position="249"/>
    </location>
</feature>
<feature type="compositionally biased region" description="Low complexity" evidence="2">
    <location>
        <begin position="309"/>
        <end position="326"/>
    </location>
</feature>
<feature type="compositionally biased region" description="Low complexity" evidence="2">
    <location>
        <begin position="173"/>
        <end position="187"/>
    </location>
</feature>
<feature type="region of interest" description="Disordered" evidence="2">
    <location>
        <begin position="1266"/>
        <end position="1285"/>
    </location>
</feature>
<keyword evidence="1" id="KW-0539">Nucleus</keyword>
<organism evidence="4 5">
    <name type="scientific">Astrephomene gubernaculifera</name>
    <dbReference type="NCBI Taxonomy" id="47775"/>
    <lineage>
        <taxon>Eukaryota</taxon>
        <taxon>Viridiplantae</taxon>
        <taxon>Chlorophyta</taxon>
        <taxon>core chlorophytes</taxon>
        <taxon>Chlorophyceae</taxon>
        <taxon>CS clade</taxon>
        <taxon>Chlamydomonadales</taxon>
        <taxon>Astrephomenaceae</taxon>
        <taxon>Astrephomene</taxon>
    </lineage>
</organism>
<feature type="region of interest" description="Disordered" evidence="2">
    <location>
        <begin position="478"/>
        <end position="525"/>
    </location>
</feature>
<keyword evidence="5" id="KW-1185">Reference proteome</keyword>
<dbReference type="InterPro" id="IPR017923">
    <property type="entry name" value="TFIIS_N"/>
</dbReference>
<evidence type="ECO:0000256" key="2">
    <source>
        <dbReference type="SAM" id="MobiDB-lite"/>
    </source>
</evidence>
<feature type="compositionally biased region" description="Basic and acidic residues" evidence="2">
    <location>
        <begin position="565"/>
        <end position="574"/>
    </location>
</feature>
<feature type="compositionally biased region" description="Low complexity" evidence="2">
    <location>
        <begin position="334"/>
        <end position="350"/>
    </location>
</feature>
<accession>A0AAD3DEX6</accession>
<feature type="region of interest" description="Disordered" evidence="2">
    <location>
        <begin position="747"/>
        <end position="820"/>
    </location>
</feature>
<feature type="region of interest" description="Disordered" evidence="2">
    <location>
        <begin position="557"/>
        <end position="590"/>
    </location>
</feature>
<comment type="subcellular location">
    <subcellularLocation>
        <location evidence="1">Nucleus</location>
    </subcellularLocation>
</comment>
<evidence type="ECO:0000313" key="5">
    <source>
        <dbReference type="Proteomes" id="UP001054857"/>
    </source>
</evidence>
<dbReference type="SUPFAM" id="SSF47676">
    <property type="entry name" value="Conserved domain common to transcription factors TFIIS, elongin A, CRSP70"/>
    <property type="match status" value="1"/>
</dbReference>
<sequence>MAADAGREEGYEIPIRLQSHTECLEKLFLPGSRATPFTNQGQACGQQGQDVNPLPGQQPRLFPPTVQTLRSQLTQLQQQRRAKQRQQITLDANPVRFDVPRVVQEQLQGSSADAHRTLQLVGGSALPANVASTLCRRDRGGGVLVPLRMLASLVITDGAAGAPLDAGEAGQAAEAAAAAAQPRQQQEQQEREAGVLEQDEQRHPQAQRPRAQSLPSIGRTRSGDSVSVPHQQPPVGEGPHQQQQQQIPPQNHPPEPQAVAAGSLQQGAAPGAAPADQIEHQMDATAAGLEGQAPEDGAVRQPIGANNTAGSQQPQGGHAPPQALAPSLHRMSNPSPAGSRSPLASAPLSAEHTFLDSSQRYEREEQPPELYQPEQQQSPLVEDFGENAGTAATAGNTVPDDDEGDGAMLIDMGSSDRTPEGALLPTPERPRGAVAASGWDELRGLGMPADNELAGGGSAGGGVAGALALLSPPPLDTAAITDTDISPDMAAPGQLPSPQQPQELLDDVMGEAEQPGAGGAAAEVGAGAAVESNRLESRQAAAGLGEGAGVDVAADEGFDADDEGEAARREERARAPTRAGARGRHLPGLSSELPWHGTPLAAHAMSDLIPGAAVATSGPSLTLHPLPTSAPRPHGPHGPELDPVLVELLKLKCALRRAVQGQDTHAMGLILSLLAALPASPQLLAHSQIVALVAPLKQHANEQVAAAARHLLSFWKTSLKLAAKRAAYSAAPSQGIPQGGAGRSAAAGAAAAATSRDAAGVPQPQPQPRSGLAQGRHAPGWLAVSRSGQDVASLGREEAQDSDVAMRDQADQQQQEKEHQQCAGLDERCLALGQADDMAEDLLIETGGSQPACQLVSPRLPPMALQPSPGGQLPLVGLGTSGTGLGGDSGSTRVCSGCSPSDSRTVTDVEVDVRSSDEEAADEGLAAAESALAAGGIITDAGLLCERGHGRSTPGAATSCLPLRNPSVAVTGPATANFPLLSHVQPNLHGADTGGFCMVPVTALAPAVSLPQPVPRAPLPATPRELTAARTAAAVTAGAPACPPGRPAPSSIQGTGGGGGAGGRNVCSGGVLPTPSWKTSACTLPRHPHPEAGAGLQAAAAPLGSAAVTTAPLVLAQPTRQPPAGRKRKLERQVSRRRCGSTGRRACPVLSTGQTPDTPGALCCGEQASTPVHGSAAAHRAPGRASLVGLHAPLNKRQRYLSGGPAGAHGTAAQLRKVSHLLGSLDLGSGCEAGNEAWDEEALEAMEGDVEADADLGSQDEAAMLTSEDDTQPLSADAGASVPAANAGGGGNRFGIREGAGPAVLPLTSPGGGALHGSLGSNMDNQDQARGPAAEELLFTASPRAGAQDWGLVSGHGGGVTDRGPELAAALEGQQPGPSSPRQSTALRRAYLALHGDDGNGTNIGAEAEAAAGQAVAQMVPSVAN</sequence>
<feature type="compositionally biased region" description="Basic residues" evidence="2">
    <location>
        <begin position="1125"/>
        <end position="1137"/>
    </location>
</feature>
<comment type="caution">
    <text evidence="4">The sequence shown here is derived from an EMBL/GenBank/DDBJ whole genome shotgun (WGS) entry which is preliminary data.</text>
</comment>
<name>A0AAD3DEX6_9CHLO</name>
<reference evidence="4 5" key="1">
    <citation type="journal article" date="2021" name="Sci. Rep.">
        <title>Genome sequencing of the multicellular alga Astrephomene provides insights into convergent evolution of germ-soma differentiation.</title>
        <authorList>
            <person name="Yamashita S."/>
            <person name="Yamamoto K."/>
            <person name="Matsuzaki R."/>
            <person name="Suzuki S."/>
            <person name="Yamaguchi H."/>
            <person name="Hirooka S."/>
            <person name="Minakuchi Y."/>
            <person name="Miyagishima S."/>
            <person name="Kawachi M."/>
            <person name="Toyoda A."/>
            <person name="Nozaki H."/>
        </authorList>
    </citation>
    <scope>NUCLEOTIDE SEQUENCE [LARGE SCALE GENOMIC DNA]</scope>
    <source>
        <strain evidence="4 5">NIES-4017</strain>
    </source>
</reference>
<feature type="compositionally biased region" description="Low complexity" evidence="2">
    <location>
        <begin position="1276"/>
        <end position="1285"/>
    </location>
</feature>
<feature type="compositionally biased region" description="Polar residues" evidence="2">
    <location>
        <begin position="1319"/>
        <end position="1328"/>
    </location>
</feature>
<dbReference type="InterPro" id="IPR035441">
    <property type="entry name" value="TFIIS/LEDGF_dom_sf"/>
</dbReference>
<evidence type="ECO:0000313" key="4">
    <source>
        <dbReference type="EMBL" id="GFR40014.1"/>
    </source>
</evidence>
<feature type="region of interest" description="Disordered" evidence="2">
    <location>
        <begin position="173"/>
        <end position="433"/>
    </location>
</feature>
<dbReference type="Pfam" id="PF08711">
    <property type="entry name" value="Med26"/>
    <property type="match status" value="1"/>
</dbReference>
<feature type="region of interest" description="Disordered" evidence="2">
    <location>
        <begin position="1038"/>
        <end position="1061"/>
    </location>
</feature>